<feature type="domain" description="VRR-NUC" evidence="6">
    <location>
        <begin position="469"/>
        <end position="586"/>
    </location>
</feature>
<dbReference type="PANTHER" id="PTHR15749">
    <property type="entry name" value="FANCONI-ASSOCIATED NUCLEASE 1"/>
    <property type="match status" value="1"/>
</dbReference>
<evidence type="ECO:0000256" key="2">
    <source>
        <dbReference type="ARBA" id="ARBA00022722"/>
    </source>
</evidence>
<gene>
    <name evidence="7" type="ORF">I9W95_09245</name>
</gene>
<evidence type="ECO:0000256" key="5">
    <source>
        <dbReference type="ARBA" id="ARBA00022842"/>
    </source>
</evidence>
<dbReference type="Proteomes" id="UP000714380">
    <property type="component" value="Unassembled WGS sequence"/>
</dbReference>
<keyword evidence="2" id="KW-0540">Nuclease</keyword>
<evidence type="ECO:0000313" key="7">
    <source>
        <dbReference type="EMBL" id="MCA6063791.1"/>
    </source>
</evidence>
<dbReference type="SMART" id="SM00990">
    <property type="entry name" value="VRR_NUC"/>
    <property type="match status" value="1"/>
</dbReference>
<dbReference type="EMBL" id="JAEDAH010000043">
    <property type="protein sequence ID" value="MCA6063791.1"/>
    <property type="molecule type" value="Genomic_DNA"/>
</dbReference>
<evidence type="ECO:0000313" key="8">
    <source>
        <dbReference type="Proteomes" id="UP000714380"/>
    </source>
</evidence>
<dbReference type="InterPro" id="IPR049125">
    <property type="entry name" value="FAN1-like_WH"/>
</dbReference>
<dbReference type="Pfam" id="PF21315">
    <property type="entry name" value="FAN1_HTH"/>
    <property type="match status" value="1"/>
</dbReference>
<dbReference type="InterPro" id="IPR014883">
    <property type="entry name" value="VRR_NUC"/>
</dbReference>
<dbReference type="RefSeq" id="WP_225674138.1">
    <property type="nucleotide sequence ID" value="NZ_JAEDAH010000043.1"/>
</dbReference>
<name>A0ABS7ZPZ1_9GAMM</name>
<dbReference type="InterPro" id="IPR033315">
    <property type="entry name" value="Fan1-like"/>
</dbReference>
<reference evidence="7 8" key="1">
    <citation type="submission" date="2020-12" db="EMBL/GenBank/DDBJ databases">
        <title>Novel Thalassolituus-related marine hydrocarbonoclastic bacteria mediated algae-derived hydrocarbons mineralization in twilight zone of the northern South China Sea.</title>
        <authorList>
            <person name="Dong C."/>
        </authorList>
    </citation>
    <scope>NUCLEOTIDE SEQUENCE [LARGE SCALE GENOMIC DNA]</scope>
    <source>
        <strain evidence="7 8">IMCC1826</strain>
    </source>
</reference>
<accession>A0ABS7ZPZ1</accession>
<sequence>MITPADVNHPLYYLHNFNSALNWVLQHSSDILAAEEQQQINDFQLLTDDARALLLRMVMRKGEQFLPGSFHYAEIVDIDAAMTALSDAGFIEQQPEVSLDELYPLLRKDDILQLLQHQQQYRSDLTPALQTVKKSLKKDALWQLALMLSTGSEGNDQRMTYQQWTGQNTAHISLRCMPLFDTIRLLFFGNYWQDWSEFVLTELGHQRYEAVPLTESSRAFPLRNDLLFFQRLGELQQQHSQCVDDWKNRQLSAEQCAAALLAVSQQATAAEPPSITWLEQRRQRFLADIGRDLERTGALDTALSVYALSSHREAQVRALRVSELLAVSSSDYQAVAERAHQLLNNIQHPESRITLERIYQRMARKCGIKVSAKRRTIKEYPSRYLSLSDNADAVEYQVMDALNQQNSGQCWYVENTLLPALFALLFWPAIYKPVAGAFFHPFQSGPADLFRDDFSTARTAEIEDAFRAIEEGRYQQIIHSRYDEKYGISCPLIHWPTLTKELLQQALVNIPAAHLQAVFHHLLSELRHHSRGLPDLVWFADGQTQPPGWSLIEVKGPGDRLQDHQRLWLDFFLQHDIDASVCYVSYD</sequence>
<keyword evidence="3" id="KW-0479">Metal-binding</keyword>
<keyword evidence="4" id="KW-0378">Hydrolase</keyword>
<evidence type="ECO:0000256" key="3">
    <source>
        <dbReference type="ARBA" id="ARBA00022723"/>
    </source>
</evidence>
<keyword evidence="8" id="KW-1185">Reference proteome</keyword>
<evidence type="ECO:0000256" key="4">
    <source>
        <dbReference type="ARBA" id="ARBA00022801"/>
    </source>
</evidence>
<organism evidence="7 8">
    <name type="scientific">Thalassolituus marinus</name>
    <dbReference type="NCBI Taxonomy" id="671053"/>
    <lineage>
        <taxon>Bacteria</taxon>
        <taxon>Pseudomonadati</taxon>
        <taxon>Pseudomonadota</taxon>
        <taxon>Gammaproteobacteria</taxon>
        <taxon>Oceanospirillales</taxon>
        <taxon>Oceanospirillaceae</taxon>
        <taxon>Thalassolituus</taxon>
    </lineage>
</organism>
<protein>
    <submittedName>
        <fullName evidence="7">VRR-NUC domain-containing protein</fullName>
    </submittedName>
</protein>
<keyword evidence="5" id="KW-0460">Magnesium</keyword>
<dbReference type="Pfam" id="PF08774">
    <property type="entry name" value="VRR_NUC"/>
    <property type="match status" value="1"/>
</dbReference>
<evidence type="ECO:0000256" key="1">
    <source>
        <dbReference type="ARBA" id="ARBA00001946"/>
    </source>
</evidence>
<dbReference type="PANTHER" id="PTHR15749:SF4">
    <property type="entry name" value="FANCONI-ASSOCIATED NUCLEASE 1"/>
    <property type="match status" value="1"/>
</dbReference>
<proteinExistence type="predicted"/>
<comment type="caution">
    <text evidence="7">The sequence shown here is derived from an EMBL/GenBank/DDBJ whole genome shotgun (WGS) entry which is preliminary data.</text>
</comment>
<comment type="cofactor">
    <cofactor evidence="1">
        <name>Mg(2+)</name>
        <dbReference type="ChEBI" id="CHEBI:18420"/>
    </cofactor>
</comment>
<evidence type="ECO:0000259" key="6">
    <source>
        <dbReference type="SMART" id="SM00990"/>
    </source>
</evidence>